<protein>
    <submittedName>
        <fullName evidence="1">Uncharacterized protein</fullName>
    </submittedName>
</protein>
<keyword evidence="2" id="KW-1185">Reference proteome</keyword>
<gene>
    <name evidence="1" type="ORF">HPB47_006421</name>
</gene>
<proteinExistence type="predicted"/>
<dbReference type="Proteomes" id="UP000805193">
    <property type="component" value="Unassembled WGS sequence"/>
</dbReference>
<evidence type="ECO:0000313" key="2">
    <source>
        <dbReference type="Proteomes" id="UP000805193"/>
    </source>
</evidence>
<reference evidence="1 2" key="1">
    <citation type="journal article" date="2020" name="Cell">
        <title>Large-Scale Comparative Analyses of Tick Genomes Elucidate Their Genetic Diversity and Vector Capacities.</title>
        <authorList>
            <consortium name="Tick Genome and Microbiome Consortium (TIGMIC)"/>
            <person name="Jia N."/>
            <person name="Wang J."/>
            <person name="Shi W."/>
            <person name="Du L."/>
            <person name="Sun Y."/>
            <person name="Zhan W."/>
            <person name="Jiang J.F."/>
            <person name="Wang Q."/>
            <person name="Zhang B."/>
            <person name="Ji P."/>
            <person name="Bell-Sakyi L."/>
            <person name="Cui X.M."/>
            <person name="Yuan T.T."/>
            <person name="Jiang B.G."/>
            <person name="Yang W.F."/>
            <person name="Lam T.T."/>
            <person name="Chang Q.C."/>
            <person name="Ding S.J."/>
            <person name="Wang X.J."/>
            <person name="Zhu J.G."/>
            <person name="Ruan X.D."/>
            <person name="Zhao L."/>
            <person name="Wei J.T."/>
            <person name="Ye R.Z."/>
            <person name="Que T.C."/>
            <person name="Du C.H."/>
            <person name="Zhou Y.H."/>
            <person name="Cheng J.X."/>
            <person name="Dai P.F."/>
            <person name="Guo W.B."/>
            <person name="Han X.H."/>
            <person name="Huang E.J."/>
            <person name="Li L.F."/>
            <person name="Wei W."/>
            <person name="Gao Y.C."/>
            <person name="Liu J.Z."/>
            <person name="Shao H.Z."/>
            <person name="Wang X."/>
            <person name="Wang C.C."/>
            <person name="Yang T.C."/>
            <person name="Huo Q.B."/>
            <person name="Li W."/>
            <person name="Chen H.Y."/>
            <person name="Chen S.E."/>
            <person name="Zhou L.G."/>
            <person name="Ni X.B."/>
            <person name="Tian J.H."/>
            <person name="Sheng Y."/>
            <person name="Liu T."/>
            <person name="Pan Y.S."/>
            <person name="Xia L.Y."/>
            <person name="Li J."/>
            <person name="Zhao F."/>
            <person name="Cao W.C."/>
        </authorList>
    </citation>
    <scope>NUCLEOTIDE SEQUENCE [LARGE SCALE GENOMIC DNA]</scope>
    <source>
        <strain evidence="1">Iper-2018</strain>
    </source>
</reference>
<sequence>MATTATDKGTATLAEVDAELASMYDSCVADGLGDLEIRNAARAFMIEDHARDKLRWFSKLAIISGFGAFLCSRDVVTRKMCMYGRFALIAILPYWDWTQYHYASCLIENPLYKSRTLSVADCQVCEDLSRVPRADDLDTRSLLEGYVENLVPVLVTETLRGWPVLEESFTLSNITQGYLEDRVLQGAAICNFRSNLRQWGFDSFLRRYSGLNSWFAHWENCDRVGQKHLRQFYRRPEFLPLAVELTRANWVIASSGFAGRRFKPLDFESGSTLVWLAQVKGLNYVRLLPEPVCAQQCQDLDLVLEARDIPIESVFQRNSHGLTFTKETPSPEGLQFLDLRIGGHASGYGREIMEVFAMHHGHNNFGSPSIGLSRREINFLGPELTSLLSAAPSD</sequence>
<evidence type="ECO:0000313" key="1">
    <source>
        <dbReference type="EMBL" id="KAG0416426.1"/>
    </source>
</evidence>
<comment type="caution">
    <text evidence="1">The sequence shown here is derived from an EMBL/GenBank/DDBJ whole genome shotgun (WGS) entry which is preliminary data.</text>
</comment>
<name>A0AC60PAJ1_IXOPE</name>
<organism evidence="1 2">
    <name type="scientific">Ixodes persulcatus</name>
    <name type="common">Taiga tick</name>
    <dbReference type="NCBI Taxonomy" id="34615"/>
    <lineage>
        <taxon>Eukaryota</taxon>
        <taxon>Metazoa</taxon>
        <taxon>Ecdysozoa</taxon>
        <taxon>Arthropoda</taxon>
        <taxon>Chelicerata</taxon>
        <taxon>Arachnida</taxon>
        <taxon>Acari</taxon>
        <taxon>Parasitiformes</taxon>
        <taxon>Ixodida</taxon>
        <taxon>Ixodoidea</taxon>
        <taxon>Ixodidae</taxon>
        <taxon>Ixodinae</taxon>
        <taxon>Ixodes</taxon>
    </lineage>
</organism>
<dbReference type="EMBL" id="JABSTQ010010953">
    <property type="protein sequence ID" value="KAG0416426.1"/>
    <property type="molecule type" value="Genomic_DNA"/>
</dbReference>
<accession>A0AC60PAJ1</accession>